<sequence>MERPLDHHLPASPATVRWGHLDPAAAPVLRLAPGERAVIETLSGGPRNLPPEGHPCRVLDSHRAVMAAQAPHLGPHMLTGPVHVAGAEPGDRLIVEIEEITLAQDWGWSAIEPGFGIFPDLAPVYESLVIPIDRARRSARLPWGPEVALAPFFGILAMAPPPEGGTVSSVPPGPFGGNVDNRFFRQGARISFPVFCPGALFFAGDGHALQGDGEVCDTALETALNGRFRFMLEKETAPAAPEIELGELIVTMGFHETLDQAARDATARMLDWIGAHTGLTRTEAWRHASLCADLRITQVVNGQKGVHCVLDRRSLIGARPA</sequence>
<dbReference type="Gene3D" id="3.10.28.20">
    <property type="entry name" value="Acetamidase/Formamidase-like domains"/>
    <property type="match status" value="1"/>
</dbReference>
<dbReference type="Pfam" id="PF03069">
    <property type="entry name" value="FmdA_AmdA"/>
    <property type="match status" value="2"/>
</dbReference>
<dbReference type="PANTHER" id="PTHR31891:SF1">
    <property type="entry name" value="FORMAMIDASE C869.04-RELATED"/>
    <property type="match status" value="1"/>
</dbReference>
<dbReference type="AlphaFoldDB" id="A0A2T4JY02"/>
<dbReference type="Proteomes" id="UP000241010">
    <property type="component" value="Unassembled WGS sequence"/>
</dbReference>
<dbReference type="PANTHER" id="PTHR31891">
    <property type="entry name" value="FORMAMIDASE C869.04-RELATED"/>
    <property type="match status" value="1"/>
</dbReference>
<proteinExistence type="predicted"/>
<evidence type="ECO:0000313" key="2">
    <source>
        <dbReference type="Proteomes" id="UP000241010"/>
    </source>
</evidence>
<reference evidence="1 2" key="1">
    <citation type="submission" date="2018-03" db="EMBL/GenBank/DDBJ databases">
        <title>Cereibacter changlensis.</title>
        <authorList>
            <person name="Meyer T.E."/>
            <person name="Miller S."/>
            <person name="Lodha T."/>
            <person name="Gandham S."/>
            <person name="Chintalapati S."/>
            <person name="Chintalapati V.R."/>
        </authorList>
    </citation>
    <scope>NUCLEOTIDE SEQUENCE [LARGE SCALE GENOMIC DNA]</scope>
    <source>
        <strain evidence="1 2">JA139</strain>
    </source>
</reference>
<comment type="caution">
    <text evidence="1">The sequence shown here is derived from an EMBL/GenBank/DDBJ whole genome shotgun (WGS) entry which is preliminary data.</text>
</comment>
<dbReference type="EMBL" id="PZKG01000015">
    <property type="protein sequence ID" value="PTE22799.1"/>
    <property type="molecule type" value="Genomic_DNA"/>
</dbReference>
<accession>A0A2T4JY02</accession>
<name>A0A2T4JY02_9RHOB</name>
<dbReference type="OrthoDB" id="9785236at2"/>
<dbReference type="InterPro" id="IPR004304">
    <property type="entry name" value="FmdA_AmdA"/>
</dbReference>
<gene>
    <name evidence="1" type="ORF">C5F48_05475</name>
</gene>
<protein>
    <submittedName>
        <fullName evidence="1">Acetamidase</fullName>
    </submittedName>
</protein>
<keyword evidence="2" id="KW-1185">Reference proteome</keyword>
<evidence type="ECO:0000313" key="1">
    <source>
        <dbReference type="EMBL" id="PTE22799.1"/>
    </source>
</evidence>
<dbReference type="SUPFAM" id="SSF141130">
    <property type="entry name" value="Acetamidase/Formamidase-like"/>
    <property type="match status" value="1"/>
</dbReference>
<dbReference type="Gene3D" id="2.60.120.580">
    <property type="entry name" value="Acetamidase/Formamidase-like domains"/>
    <property type="match status" value="2"/>
</dbReference>
<organism evidence="1 2">
    <name type="scientific">Cereibacter changlensis JA139</name>
    <dbReference type="NCBI Taxonomy" id="1188249"/>
    <lineage>
        <taxon>Bacteria</taxon>
        <taxon>Pseudomonadati</taxon>
        <taxon>Pseudomonadota</taxon>
        <taxon>Alphaproteobacteria</taxon>
        <taxon>Rhodobacterales</taxon>
        <taxon>Paracoccaceae</taxon>
        <taxon>Cereibacter</taxon>
    </lineage>
</organism>
<dbReference type="RefSeq" id="WP_107662902.1">
    <property type="nucleotide sequence ID" value="NZ_PZKG01000015.1"/>
</dbReference>
<dbReference type="GO" id="GO:0016811">
    <property type="term" value="F:hydrolase activity, acting on carbon-nitrogen (but not peptide) bonds, in linear amides"/>
    <property type="evidence" value="ECO:0007669"/>
    <property type="project" value="InterPro"/>
</dbReference>